<dbReference type="PANTHER" id="PTHR35309">
    <property type="match status" value="1"/>
</dbReference>
<name>A0AAI8Z302_9PEZI</name>
<dbReference type="PANTHER" id="PTHR35309:SF4">
    <property type="entry name" value="TOCOPHEROL CYCLASE"/>
    <property type="match status" value="1"/>
</dbReference>
<proteinExistence type="predicted"/>
<dbReference type="InterPro" id="IPR025893">
    <property type="entry name" value="Tocopherol_cyclase"/>
</dbReference>
<evidence type="ECO:0000313" key="1">
    <source>
        <dbReference type="EMBL" id="CAK4031559.1"/>
    </source>
</evidence>
<dbReference type="EMBL" id="CAVMBE010000050">
    <property type="protein sequence ID" value="CAK4031559.1"/>
    <property type="molecule type" value="Genomic_DNA"/>
</dbReference>
<keyword evidence="2" id="KW-1185">Reference proteome</keyword>
<dbReference type="Proteomes" id="UP001296104">
    <property type="component" value="Unassembled WGS sequence"/>
</dbReference>
<sequence>MDHHAPHKNAVFEGYYSKFDLPSGAHITLVVCTVKGAKTRPHMLSFTYVPRDNAAQTYQREIWPDKIDMTKSGKGTGFVLEIPEIGYVNWHDDASAEYRLAHHDFIFTAKQSSGTPWSETATTPESLLVNLPLPLHWHVQSLASNCTFELSIPGYDLSDADSLGNAVVHAEKNWASSFPSAHMWLQAREEDRGFCCAGGQILGMEAFLLGYRSKNLSIDFRPPWATRIAGLSPFMTYSTEWDGRRFTLSVQSLRSKICVEATAPKGTFFSLSSPFPEGHRENYLGQSFEATIVIKIYESGFFTPWRLVLEDRFENASLEFGGAYYPPRGSKERFH</sequence>
<protein>
    <submittedName>
        <fullName evidence="1">Uncharacterized protein</fullName>
    </submittedName>
</protein>
<organism evidence="1 2">
    <name type="scientific">Lecanosticta acicola</name>
    <dbReference type="NCBI Taxonomy" id="111012"/>
    <lineage>
        <taxon>Eukaryota</taxon>
        <taxon>Fungi</taxon>
        <taxon>Dikarya</taxon>
        <taxon>Ascomycota</taxon>
        <taxon>Pezizomycotina</taxon>
        <taxon>Dothideomycetes</taxon>
        <taxon>Dothideomycetidae</taxon>
        <taxon>Mycosphaerellales</taxon>
        <taxon>Mycosphaerellaceae</taxon>
        <taxon>Lecanosticta</taxon>
    </lineage>
</organism>
<accession>A0AAI8Z302</accession>
<evidence type="ECO:0000313" key="2">
    <source>
        <dbReference type="Proteomes" id="UP001296104"/>
    </source>
</evidence>
<dbReference type="GO" id="GO:0009976">
    <property type="term" value="F:tocopherol cyclase activity"/>
    <property type="evidence" value="ECO:0007669"/>
    <property type="project" value="InterPro"/>
</dbReference>
<reference evidence="1" key="1">
    <citation type="submission" date="2023-11" db="EMBL/GenBank/DDBJ databases">
        <authorList>
            <person name="Alioto T."/>
            <person name="Alioto T."/>
            <person name="Gomez Garrido J."/>
        </authorList>
    </citation>
    <scope>NUCLEOTIDE SEQUENCE</scope>
</reference>
<dbReference type="AlphaFoldDB" id="A0AAI8Z302"/>
<comment type="caution">
    <text evidence="1">The sequence shown here is derived from an EMBL/GenBank/DDBJ whole genome shotgun (WGS) entry which is preliminary data.</text>
</comment>
<gene>
    <name evidence="1" type="ORF">LECACI_7A006717</name>
</gene>